<reference evidence="1 2" key="1">
    <citation type="submission" date="2020-07" db="EMBL/GenBank/DDBJ databases">
        <title>Comparative genomics of pyrophilous fungi reveals a link between fire events and developmental genes.</title>
        <authorList>
            <consortium name="DOE Joint Genome Institute"/>
            <person name="Steindorff A.S."/>
            <person name="Carver A."/>
            <person name="Calhoun S."/>
            <person name="Stillman K."/>
            <person name="Liu H."/>
            <person name="Lipzen A."/>
            <person name="Pangilinan J."/>
            <person name="Labutti K."/>
            <person name="Bruns T.D."/>
            <person name="Grigoriev I.V."/>
        </authorList>
    </citation>
    <scope>NUCLEOTIDE SEQUENCE [LARGE SCALE GENOMIC DNA]</scope>
    <source>
        <strain evidence="1 2">CBS 144469</strain>
    </source>
</reference>
<accession>A0A8H6HLC7</accession>
<dbReference type="Proteomes" id="UP000521943">
    <property type="component" value="Unassembled WGS sequence"/>
</dbReference>
<name>A0A8H6HLC7_9AGAR</name>
<comment type="caution">
    <text evidence="1">The sequence shown here is derived from an EMBL/GenBank/DDBJ whole genome shotgun (WGS) entry which is preliminary data.</text>
</comment>
<organism evidence="1 2">
    <name type="scientific">Ephemerocybe angulata</name>
    <dbReference type="NCBI Taxonomy" id="980116"/>
    <lineage>
        <taxon>Eukaryota</taxon>
        <taxon>Fungi</taxon>
        <taxon>Dikarya</taxon>
        <taxon>Basidiomycota</taxon>
        <taxon>Agaricomycotina</taxon>
        <taxon>Agaricomycetes</taxon>
        <taxon>Agaricomycetidae</taxon>
        <taxon>Agaricales</taxon>
        <taxon>Agaricineae</taxon>
        <taxon>Psathyrellaceae</taxon>
        <taxon>Ephemerocybe</taxon>
    </lineage>
</organism>
<evidence type="ECO:0000313" key="1">
    <source>
        <dbReference type="EMBL" id="KAF6748332.1"/>
    </source>
</evidence>
<gene>
    <name evidence="1" type="ORF">DFP72DRAFT_772453</name>
</gene>
<evidence type="ECO:0000313" key="2">
    <source>
        <dbReference type="Proteomes" id="UP000521943"/>
    </source>
</evidence>
<dbReference type="OrthoDB" id="3250313at2759"/>
<feature type="non-terminal residue" evidence="1">
    <location>
        <position position="1"/>
    </location>
</feature>
<protein>
    <submittedName>
        <fullName evidence="1">Uncharacterized protein</fullName>
    </submittedName>
</protein>
<dbReference type="EMBL" id="JACGCI010000071">
    <property type="protein sequence ID" value="KAF6748332.1"/>
    <property type="molecule type" value="Genomic_DNA"/>
</dbReference>
<dbReference type="AlphaFoldDB" id="A0A8H6HLC7"/>
<feature type="non-terminal residue" evidence="1">
    <location>
        <position position="176"/>
    </location>
</feature>
<proteinExistence type="predicted"/>
<keyword evidence="2" id="KW-1185">Reference proteome</keyword>
<sequence length="176" mass="20216">RKRSADEAVSTEAISGKRARKIRQEAPDWVEEYKAYLVKDVDDPAWQLCVDRWFVYKVRCMKRGPRNTRLSSTSKRPAIIPLWFKKKLLQDPAITDVGEYASGWIEWWKELQPKERKGDPWSTDLTETKQSLTALKKPGNGPGSILAVVVGLRWWEKAEGTEVDWKRAVEAVSACL</sequence>